<protein>
    <submittedName>
        <fullName evidence="2">N-acetyltransferase</fullName>
    </submittedName>
</protein>
<dbReference type="Pfam" id="PF13302">
    <property type="entry name" value="Acetyltransf_3"/>
    <property type="match status" value="1"/>
</dbReference>
<dbReference type="EMBL" id="CP035494">
    <property type="protein sequence ID" value="QAY60465.1"/>
    <property type="molecule type" value="Genomic_DNA"/>
</dbReference>
<dbReference type="PANTHER" id="PTHR43415">
    <property type="entry name" value="SPERMIDINE N(1)-ACETYLTRANSFERASE"/>
    <property type="match status" value="1"/>
</dbReference>
<feature type="domain" description="N-acetyltransferase" evidence="1">
    <location>
        <begin position="25"/>
        <end position="190"/>
    </location>
</feature>
<organism evidence="2 3">
    <name type="scientific">Microbacterium protaetiae</name>
    <dbReference type="NCBI Taxonomy" id="2509458"/>
    <lineage>
        <taxon>Bacteria</taxon>
        <taxon>Bacillati</taxon>
        <taxon>Actinomycetota</taxon>
        <taxon>Actinomycetes</taxon>
        <taxon>Micrococcales</taxon>
        <taxon>Microbacteriaceae</taxon>
        <taxon>Microbacterium</taxon>
    </lineage>
</organism>
<dbReference type="KEGG" id="mprt:ET475_11015"/>
<dbReference type="Gene3D" id="3.40.630.30">
    <property type="match status" value="1"/>
</dbReference>
<dbReference type="RefSeq" id="WP_129389918.1">
    <property type="nucleotide sequence ID" value="NZ_CP035494.1"/>
</dbReference>
<dbReference type="SUPFAM" id="SSF55729">
    <property type="entry name" value="Acyl-CoA N-acyltransferases (Nat)"/>
    <property type="match status" value="1"/>
</dbReference>
<dbReference type="AlphaFoldDB" id="A0A4P6EDV9"/>
<name>A0A4P6EDV9_9MICO</name>
<reference evidence="2 3" key="1">
    <citation type="submission" date="2019-01" db="EMBL/GenBank/DDBJ databases">
        <title>Genome sequencing of strain DFW100M-13.</title>
        <authorList>
            <person name="Heo J."/>
            <person name="Kim S.-J."/>
            <person name="Kim J.-S."/>
            <person name="Hong S.-B."/>
            <person name="Kwon S.-W."/>
        </authorList>
    </citation>
    <scope>NUCLEOTIDE SEQUENCE [LARGE SCALE GENOMIC DNA]</scope>
    <source>
        <strain evidence="2 3">DFW100M-13</strain>
    </source>
</reference>
<sequence length="195" mass="21715">MSEAQWSSSDEAFEYGSGLLTDGTVALRALRPADLSELVTWWNSPEWASLQQRIIKPRPDTPIEEMFQTWSTNKPLGDTGFSIVSHHSGDLLGHLTLYGASLPARSASFAIMVGPEHVGHGIGPKATLLALSYGFRELGLNRVELHAWAFNTRAIRAYEKAGFVVEGRRREAVFHDGRFHDELIMSVLARDYFAE</sequence>
<evidence type="ECO:0000313" key="2">
    <source>
        <dbReference type="EMBL" id="QAY60465.1"/>
    </source>
</evidence>
<gene>
    <name evidence="2" type="ORF">ET475_11015</name>
</gene>
<evidence type="ECO:0000313" key="3">
    <source>
        <dbReference type="Proteomes" id="UP000293995"/>
    </source>
</evidence>
<keyword evidence="3" id="KW-1185">Reference proteome</keyword>
<dbReference type="InterPro" id="IPR000182">
    <property type="entry name" value="GNAT_dom"/>
</dbReference>
<proteinExistence type="predicted"/>
<dbReference type="InterPro" id="IPR016181">
    <property type="entry name" value="Acyl_CoA_acyltransferase"/>
</dbReference>
<dbReference type="PANTHER" id="PTHR43415:SF3">
    <property type="entry name" value="GNAT-FAMILY ACETYLTRANSFERASE"/>
    <property type="match status" value="1"/>
</dbReference>
<dbReference type="Proteomes" id="UP000293995">
    <property type="component" value="Chromosome"/>
</dbReference>
<keyword evidence="2" id="KW-0808">Transferase</keyword>
<evidence type="ECO:0000259" key="1">
    <source>
        <dbReference type="PROSITE" id="PS51186"/>
    </source>
</evidence>
<dbReference type="GO" id="GO:0016747">
    <property type="term" value="F:acyltransferase activity, transferring groups other than amino-acyl groups"/>
    <property type="evidence" value="ECO:0007669"/>
    <property type="project" value="InterPro"/>
</dbReference>
<accession>A0A4P6EDV9</accession>
<dbReference type="OrthoDB" id="9814648at2"/>
<dbReference type="PROSITE" id="PS51186">
    <property type="entry name" value="GNAT"/>
    <property type="match status" value="1"/>
</dbReference>